<sequence length="308" mass="34668">MPVTFAPASASATSPRKLREMHNHHFDSTVWNDVAFRRDDVVVATYAKAGTTWTQQIVAQLIFNGDPEVSIAEISPWVDLRVPPALAKLATLEEQTHRRIMKTHLPVDALRFSPQAKYLYVARDGRDIAWSLHNHHFHATDDWYAVLNDTPGRVGPPIPRANPDVAAYFREWLDADGAPFWPFWENVRSWWAVRNLPNVHLVHFEALKRDMAGEIRKIARFLEIDVAAGTWPRVLRHCSFDWMKANAGQVAPLGGVFWDGGAETFINKGTNGRWRDVLTAEDIARYEATALAELGPECAAWLASGEAA</sequence>
<dbReference type="InterPro" id="IPR000863">
    <property type="entry name" value="Sulfotransferase_dom"/>
</dbReference>
<proteinExistence type="inferred from homology"/>
<name>A0A7W6JSV0_9SPHN</name>
<evidence type="ECO:0000259" key="3">
    <source>
        <dbReference type="Pfam" id="PF00685"/>
    </source>
</evidence>
<dbReference type="Proteomes" id="UP000557392">
    <property type="component" value="Unassembled WGS sequence"/>
</dbReference>
<evidence type="ECO:0000256" key="1">
    <source>
        <dbReference type="ARBA" id="ARBA00005771"/>
    </source>
</evidence>
<dbReference type="EMBL" id="JACIEH010000002">
    <property type="protein sequence ID" value="MBB4098969.1"/>
    <property type="molecule type" value="Genomic_DNA"/>
</dbReference>
<evidence type="ECO:0000256" key="2">
    <source>
        <dbReference type="ARBA" id="ARBA00022679"/>
    </source>
</evidence>
<evidence type="ECO:0000313" key="4">
    <source>
        <dbReference type="EMBL" id="MBB4098969.1"/>
    </source>
</evidence>
<keyword evidence="2 4" id="KW-0808">Transferase</keyword>
<dbReference type="InterPro" id="IPR027417">
    <property type="entry name" value="P-loop_NTPase"/>
</dbReference>
<organism evidence="4 5">
    <name type="scientific">Sphingomonas kyeonggiensis</name>
    <dbReference type="NCBI Taxonomy" id="1268553"/>
    <lineage>
        <taxon>Bacteria</taxon>
        <taxon>Pseudomonadati</taxon>
        <taxon>Pseudomonadota</taxon>
        <taxon>Alphaproteobacteria</taxon>
        <taxon>Sphingomonadales</taxon>
        <taxon>Sphingomonadaceae</taxon>
        <taxon>Sphingomonas</taxon>
    </lineage>
</organism>
<dbReference type="Gene3D" id="3.40.50.300">
    <property type="entry name" value="P-loop containing nucleotide triphosphate hydrolases"/>
    <property type="match status" value="1"/>
</dbReference>
<evidence type="ECO:0000313" key="5">
    <source>
        <dbReference type="Proteomes" id="UP000557392"/>
    </source>
</evidence>
<dbReference type="Pfam" id="PF00685">
    <property type="entry name" value="Sulfotransfer_1"/>
    <property type="match status" value="1"/>
</dbReference>
<dbReference type="EC" id="2.8.2.1" evidence="4"/>
<dbReference type="SUPFAM" id="SSF52540">
    <property type="entry name" value="P-loop containing nucleoside triphosphate hydrolases"/>
    <property type="match status" value="1"/>
</dbReference>
<comment type="similarity">
    <text evidence="1">Belongs to the sulfotransferase 1 family.</text>
</comment>
<accession>A0A7W6JSV0</accession>
<reference evidence="4 5" key="1">
    <citation type="submission" date="2020-08" db="EMBL/GenBank/DDBJ databases">
        <title>Genomic Encyclopedia of Type Strains, Phase IV (KMG-IV): sequencing the most valuable type-strain genomes for metagenomic binning, comparative biology and taxonomic classification.</title>
        <authorList>
            <person name="Goeker M."/>
        </authorList>
    </citation>
    <scope>NUCLEOTIDE SEQUENCE [LARGE SCALE GENOMIC DNA]</scope>
    <source>
        <strain evidence="4 5">DSM 101806</strain>
    </source>
</reference>
<dbReference type="GO" id="GO:0004062">
    <property type="term" value="F:aryl sulfotransferase activity"/>
    <property type="evidence" value="ECO:0007669"/>
    <property type="project" value="UniProtKB-EC"/>
</dbReference>
<gene>
    <name evidence="4" type="ORF">GGR46_002533</name>
</gene>
<protein>
    <submittedName>
        <fullName evidence="4">Aryl sulfotransferase</fullName>
        <ecNumber evidence="4">2.8.2.1</ecNumber>
    </submittedName>
</protein>
<comment type="caution">
    <text evidence="4">The sequence shown here is derived from an EMBL/GenBank/DDBJ whole genome shotgun (WGS) entry which is preliminary data.</text>
</comment>
<dbReference type="PANTHER" id="PTHR11783">
    <property type="entry name" value="SULFOTRANSFERASE SULT"/>
    <property type="match status" value="1"/>
</dbReference>
<keyword evidence="5" id="KW-1185">Reference proteome</keyword>
<dbReference type="RefSeq" id="WP_183998171.1">
    <property type="nucleotide sequence ID" value="NZ_JACIEH010000002.1"/>
</dbReference>
<feature type="domain" description="Sulfotransferase" evidence="3">
    <location>
        <begin position="39"/>
        <end position="288"/>
    </location>
</feature>
<dbReference type="AlphaFoldDB" id="A0A7W6JSV0"/>